<dbReference type="Pfam" id="PF10294">
    <property type="entry name" value="Methyltransf_16"/>
    <property type="match status" value="2"/>
</dbReference>
<dbReference type="InterPro" id="IPR029063">
    <property type="entry name" value="SAM-dependent_MTases_sf"/>
</dbReference>
<organism evidence="1 2">
    <name type="scientific">Paramarasmius palmivorus</name>
    <dbReference type="NCBI Taxonomy" id="297713"/>
    <lineage>
        <taxon>Eukaryota</taxon>
        <taxon>Fungi</taxon>
        <taxon>Dikarya</taxon>
        <taxon>Basidiomycota</taxon>
        <taxon>Agaricomycotina</taxon>
        <taxon>Agaricomycetes</taxon>
        <taxon>Agaricomycetidae</taxon>
        <taxon>Agaricales</taxon>
        <taxon>Marasmiineae</taxon>
        <taxon>Marasmiaceae</taxon>
        <taxon>Paramarasmius</taxon>
    </lineage>
</organism>
<name>A0AAW0CWW6_9AGAR</name>
<evidence type="ECO:0000313" key="2">
    <source>
        <dbReference type="Proteomes" id="UP001383192"/>
    </source>
</evidence>
<dbReference type="InterPro" id="IPR019410">
    <property type="entry name" value="Methyltransf_16"/>
</dbReference>
<evidence type="ECO:0000313" key="1">
    <source>
        <dbReference type="EMBL" id="KAK7043593.1"/>
    </source>
</evidence>
<dbReference type="GO" id="GO:0005737">
    <property type="term" value="C:cytoplasm"/>
    <property type="evidence" value="ECO:0007669"/>
    <property type="project" value="TreeGrafter"/>
</dbReference>
<reference evidence="1 2" key="1">
    <citation type="submission" date="2024-01" db="EMBL/GenBank/DDBJ databases">
        <title>A draft genome for a cacao thread blight-causing isolate of Paramarasmius palmivorus.</title>
        <authorList>
            <person name="Baruah I.K."/>
            <person name="Bukari Y."/>
            <person name="Amoako-Attah I."/>
            <person name="Meinhardt L.W."/>
            <person name="Bailey B.A."/>
            <person name="Cohen S.P."/>
        </authorList>
    </citation>
    <scope>NUCLEOTIDE SEQUENCE [LARGE SCALE GENOMIC DNA]</scope>
    <source>
        <strain evidence="1 2">GH-12</strain>
    </source>
</reference>
<dbReference type="EMBL" id="JAYKXP010000028">
    <property type="protein sequence ID" value="KAK7043593.1"/>
    <property type="molecule type" value="Genomic_DNA"/>
</dbReference>
<gene>
    <name evidence="1" type="ORF">VNI00_008204</name>
</gene>
<proteinExistence type="predicted"/>
<dbReference type="Gene3D" id="3.40.50.150">
    <property type="entry name" value="Vaccinia Virus protein VP39"/>
    <property type="match status" value="1"/>
</dbReference>
<protein>
    <submittedName>
        <fullName evidence="1">Uncharacterized protein</fullName>
    </submittedName>
</protein>
<dbReference type="AlphaFoldDB" id="A0AAW0CWW6"/>
<keyword evidence="2" id="KW-1185">Reference proteome</keyword>
<dbReference type="GO" id="GO:0005634">
    <property type="term" value="C:nucleus"/>
    <property type="evidence" value="ECO:0007669"/>
    <property type="project" value="TreeGrafter"/>
</dbReference>
<dbReference type="PANTHER" id="PTHR14614">
    <property type="entry name" value="HEPATOCELLULAR CARCINOMA-ASSOCIATED ANTIGEN"/>
    <property type="match status" value="1"/>
</dbReference>
<accession>A0AAW0CWW6</accession>
<dbReference type="GO" id="GO:0008757">
    <property type="term" value="F:S-adenosylmethionine-dependent methyltransferase activity"/>
    <property type="evidence" value="ECO:0007669"/>
    <property type="project" value="UniProtKB-ARBA"/>
</dbReference>
<dbReference type="Proteomes" id="UP001383192">
    <property type="component" value="Unassembled WGS sequence"/>
</dbReference>
<dbReference type="SUPFAM" id="SSF53335">
    <property type="entry name" value="S-adenosyl-L-methionine-dependent methyltransferases"/>
    <property type="match status" value="1"/>
</dbReference>
<dbReference type="PANTHER" id="PTHR14614:SF162">
    <property type="entry name" value="EXPRESSED PROTEIN"/>
    <property type="match status" value="1"/>
</dbReference>
<comment type="caution">
    <text evidence="1">The sequence shown here is derived from an EMBL/GenBank/DDBJ whole genome shotgun (WGS) entry which is preliminary data.</text>
</comment>
<sequence>MSPSPAQNTKHLPILDYEFSSNFHFQLAQSDSGLSNGTALWLGAQCLSAYLAHFVKPGCSVIELGSGIGLTSLVLAALGWKQVVATDTALVINTVLAQNITNNLPHLPLESNTIFIRELDWTVGSDKWIWDHPNVIASTNTPTVGTSNTNLIANHFDLIITADTVYEPSLISPLLRTIHTLCITSGRSPPVLLCLERRDPSLVDRTLAEAREQWNFAVDRIPDRKVSKAMEKSGIKWDRDEWEGVEIWKLTLKK</sequence>